<dbReference type="SUPFAM" id="SSF47565">
    <property type="entry name" value="Insect pheromone/odorant-binding proteins"/>
    <property type="match status" value="1"/>
</dbReference>
<keyword evidence="7" id="KW-1185">Reference proteome</keyword>
<dbReference type="PANTHER" id="PTHR10983:SF24">
    <property type="entry name" value="1-ACYLGLYCEROL-3-PHOSPHATE O-ACYLTRANSFERASE 3, ISOFORM E-RELATED"/>
    <property type="match status" value="1"/>
</dbReference>
<dbReference type="EMBL" id="JAYRBN010000037">
    <property type="protein sequence ID" value="KAL2746832.1"/>
    <property type="molecule type" value="Genomic_DNA"/>
</dbReference>
<keyword evidence="2" id="KW-0808">Transferase</keyword>
<dbReference type="CDD" id="cd23992">
    <property type="entry name" value="PBP_GOBP"/>
    <property type="match status" value="1"/>
</dbReference>
<evidence type="ECO:0000259" key="5">
    <source>
        <dbReference type="SMART" id="SM00563"/>
    </source>
</evidence>
<reference evidence="6 7" key="1">
    <citation type="journal article" date="2024" name="Ann. Entomol. Soc. Am.">
        <title>Genomic analyses of the southern and eastern yellowjacket wasps (Hymenoptera: Vespidae) reveal evolutionary signatures of social life.</title>
        <authorList>
            <person name="Catto M.A."/>
            <person name="Caine P.B."/>
            <person name="Orr S.E."/>
            <person name="Hunt B.G."/>
            <person name="Goodisman M.A.D."/>
        </authorList>
    </citation>
    <scope>NUCLEOTIDE SEQUENCE [LARGE SCALE GENOMIC DNA]</scope>
    <source>
        <strain evidence="6">232</strain>
        <tissue evidence="6">Head and thorax</tissue>
    </source>
</reference>
<evidence type="ECO:0000256" key="4">
    <source>
        <dbReference type="SAM" id="Phobius"/>
    </source>
</evidence>
<dbReference type="Pfam" id="PF01553">
    <property type="entry name" value="Acyltransferase"/>
    <property type="match status" value="1"/>
</dbReference>
<dbReference type="InterPro" id="IPR032098">
    <property type="entry name" value="Acyltransf_C"/>
</dbReference>
<comment type="caution">
    <text evidence="6">The sequence shown here is derived from an EMBL/GenBank/DDBJ whole genome shotgun (WGS) entry which is preliminary data.</text>
</comment>
<keyword evidence="3 6" id="KW-0012">Acyltransferase</keyword>
<proteinExistence type="inferred from homology"/>
<dbReference type="Gene3D" id="1.10.238.20">
    <property type="entry name" value="Pheromone/general odorant binding protein domain"/>
    <property type="match status" value="1"/>
</dbReference>
<evidence type="ECO:0000256" key="3">
    <source>
        <dbReference type="ARBA" id="ARBA00023315"/>
    </source>
</evidence>
<dbReference type="InterPro" id="IPR006170">
    <property type="entry name" value="PBP/GOBP"/>
</dbReference>
<keyword evidence="4" id="KW-0812">Transmembrane</keyword>
<dbReference type="PANTHER" id="PTHR10983">
    <property type="entry name" value="1-ACYLGLYCEROL-3-PHOSPHATE ACYLTRANSFERASE-RELATED"/>
    <property type="match status" value="1"/>
</dbReference>
<sequence length="508" mass="59430">MGVLSSLKRSSIVHLMLAITFFTSGLIINFFQCILYFGLRPFSKYFYRKINYYLCYSFYSELVCMAEWWSGSDVIFYIDKKEFDKYYGHEHAYLLMNHSYEVDWLLGWVACDRLGVLGNCKAYAKKSIQYIPTLGWAWKFAESIFLERNWNKDKDVIGSQIKELIEYPDPIWLLLYAEGTRVTPKKLEASQKFAKEKNLPILKYHLTPRTKGFISSIPYMKGKTMAIYNIQIAFKESDSVKPTMTNLLLGKKIEGHMYMKRIPLEEVPEGDEAAAEWLHKLYQEKDKMAESFHKTGDFFATSGVPKTDTFKLKRRHYSLINTLLWGVMVLVPMLYYLIQLFSSGSTVYCTIGVGIILLNNKAHQSTRNGNPLSFGSNNVNERLKNVDYYDTNNWGMTNSNWENMRNTGSNHNYQENHNQKQNDSCIIQCFFNELNIIDQRGFPIRESMIRVMTERIQDPELRDFIEESIIKCFQFLNSVNRMEKCEYSQNLLTCLIGKGKEQCEDWNI</sequence>
<dbReference type="Proteomes" id="UP001607303">
    <property type="component" value="Unassembled WGS sequence"/>
</dbReference>
<evidence type="ECO:0000313" key="6">
    <source>
        <dbReference type="EMBL" id="KAL2746832.1"/>
    </source>
</evidence>
<organism evidence="6 7">
    <name type="scientific">Vespula maculifrons</name>
    <name type="common">Eastern yellow jacket</name>
    <name type="synonym">Wasp</name>
    <dbReference type="NCBI Taxonomy" id="7453"/>
    <lineage>
        <taxon>Eukaryota</taxon>
        <taxon>Metazoa</taxon>
        <taxon>Ecdysozoa</taxon>
        <taxon>Arthropoda</taxon>
        <taxon>Hexapoda</taxon>
        <taxon>Insecta</taxon>
        <taxon>Pterygota</taxon>
        <taxon>Neoptera</taxon>
        <taxon>Endopterygota</taxon>
        <taxon>Hymenoptera</taxon>
        <taxon>Apocrita</taxon>
        <taxon>Aculeata</taxon>
        <taxon>Vespoidea</taxon>
        <taxon>Vespidae</taxon>
        <taxon>Vespinae</taxon>
        <taxon>Vespula</taxon>
    </lineage>
</organism>
<feature type="domain" description="Phospholipid/glycerol acyltransferase" evidence="5">
    <location>
        <begin position="92"/>
        <end position="214"/>
    </location>
</feature>
<accession>A0ABD2CNY6</accession>
<evidence type="ECO:0000256" key="2">
    <source>
        <dbReference type="ARBA" id="ARBA00022679"/>
    </source>
</evidence>
<feature type="transmembrane region" description="Helical" evidence="4">
    <location>
        <begin position="319"/>
        <end position="338"/>
    </location>
</feature>
<dbReference type="GO" id="GO:0016746">
    <property type="term" value="F:acyltransferase activity"/>
    <property type="evidence" value="ECO:0007669"/>
    <property type="project" value="UniProtKB-KW"/>
</dbReference>
<dbReference type="InterPro" id="IPR002123">
    <property type="entry name" value="Plipid/glycerol_acylTrfase"/>
</dbReference>
<evidence type="ECO:0000256" key="1">
    <source>
        <dbReference type="ARBA" id="ARBA00008655"/>
    </source>
</evidence>
<dbReference type="Pfam" id="PF01395">
    <property type="entry name" value="PBP_GOBP"/>
    <property type="match status" value="1"/>
</dbReference>
<dbReference type="SMART" id="SM00563">
    <property type="entry name" value="PlsC"/>
    <property type="match status" value="1"/>
</dbReference>
<evidence type="ECO:0000313" key="7">
    <source>
        <dbReference type="Proteomes" id="UP001607303"/>
    </source>
</evidence>
<dbReference type="Pfam" id="PF16076">
    <property type="entry name" value="Acyltransf_C"/>
    <property type="match status" value="1"/>
</dbReference>
<name>A0ABD2CNY6_VESMC</name>
<keyword evidence="4" id="KW-0472">Membrane</keyword>
<feature type="transmembrane region" description="Helical" evidence="4">
    <location>
        <begin position="12"/>
        <end position="39"/>
    </location>
</feature>
<dbReference type="AlphaFoldDB" id="A0ABD2CNY6"/>
<dbReference type="SUPFAM" id="SSF69593">
    <property type="entry name" value="Glycerol-3-phosphate (1)-acyltransferase"/>
    <property type="match status" value="1"/>
</dbReference>
<keyword evidence="4" id="KW-1133">Transmembrane helix</keyword>
<protein>
    <submittedName>
        <fullName evidence="6">1-acyl-sn-glycerol-3-phosphate acyltransferase gamma</fullName>
    </submittedName>
</protein>
<dbReference type="CDD" id="cd07990">
    <property type="entry name" value="LPLAT_LCLAT1-like"/>
    <property type="match status" value="1"/>
</dbReference>
<comment type="similarity">
    <text evidence="1">Belongs to the 1-acyl-sn-glycerol-3-phosphate acyltransferase family.</text>
</comment>
<dbReference type="InterPro" id="IPR036728">
    <property type="entry name" value="PBP_GOBP_sf"/>
</dbReference>
<gene>
    <name evidence="6" type="ORF">V1477_005202</name>
</gene>